<dbReference type="EMBL" id="BFAV01000112">
    <property type="protein sequence ID" value="GBF33647.1"/>
    <property type="molecule type" value="Genomic_DNA"/>
</dbReference>
<keyword evidence="2" id="KW-1185">Reference proteome</keyword>
<proteinExistence type="predicted"/>
<name>A0A2L2XBG1_9FIRM</name>
<evidence type="ECO:0000313" key="2">
    <source>
        <dbReference type="Proteomes" id="UP000239549"/>
    </source>
</evidence>
<dbReference type="AlphaFoldDB" id="A0A2L2XBG1"/>
<dbReference type="Proteomes" id="UP000239549">
    <property type="component" value="Unassembled WGS sequence"/>
</dbReference>
<comment type="caution">
    <text evidence="1">The sequence shown here is derived from an EMBL/GenBank/DDBJ whole genome shotgun (WGS) entry which is preliminary data.</text>
</comment>
<accession>A0A2L2XBG1</accession>
<organism evidence="1 2">
    <name type="scientific">Desulfocucumis palustris</name>
    <dbReference type="NCBI Taxonomy" id="1898651"/>
    <lineage>
        <taxon>Bacteria</taxon>
        <taxon>Bacillati</taxon>
        <taxon>Bacillota</taxon>
        <taxon>Clostridia</taxon>
        <taxon>Eubacteriales</taxon>
        <taxon>Desulfocucumaceae</taxon>
        <taxon>Desulfocucumis</taxon>
    </lineage>
</organism>
<sequence length="198" mass="22805">MSDKMSKNKYMVLLFLGLFLIVCLFAAIKLIQEKQKVLTIRFSETVSTAGLTLLERMYDDVDSDGKNESIELFTSAKKGPDGLIGWDDGQRWLLLVRDEGKKFPLFDDYVQLGQLQFWVGIINKSQIVSPGNVDLERHIYVMISGNSLQLSDYYWDKQSLGFKKEIVFNPPNQWDVKSSYKYLNFNPDLIEPEKSTPD</sequence>
<gene>
    <name evidence="1" type="ORF">DCCM_2753</name>
</gene>
<protein>
    <submittedName>
        <fullName evidence="1">Uncharacterized protein</fullName>
    </submittedName>
</protein>
<evidence type="ECO:0000313" key="1">
    <source>
        <dbReference type="EMBL" id="GBF33647.1"/>
    </source>
</evidence>
<reference evidence="2" key="1">
    <citation type="submission" date="2018-02" db="EMBL/GenBank/DDBJ databases">
        <title>Genome sequence of Desulfocucumis palustris strain NAW-5.</title>
        <authorList>
            <person name="Watanabe M."/>
            <person name="Kojima H."/>
            <person name="Fukui M."/>
        </authorList>
    </citation>
    <scope>NUCLEOTIDE SEQUENCE [LARGE SCALE GENOMIC DNA]</scope>
    <source>
        <strain evidence="2">NAW-5</strain>
    </source>
</reference>